<dbReference type="Proteomes" id="UP001501079">
    <property type="component" value="Unassembled WGS sequence"/>
</dbReference>
<dbReference type="EMBL" id="BAABBW010000001">
    <property type="protein sequence ID" value="GAA4168070.1"/>
    <property type="molecule type" value="Genomic_DNA"/>
</dbReference>
<evidence type="ECO:0000256" key="3">
    <source>
        <dbReference type="ARBA" id="ARBA00022679"/>
    </source>
</evidence>
<proteinExistence type="predicted"/>
<keyword evidence="2" id="KW-0723">Serine/threonine-protein kinase</keyword>
<dbReference type="InterPro" id="IPR000719">
    <property type="entry name" value="Prot_kinase_dom"/>
</dbReference>
<dbReference type="CDD" id="cd14014">
    <property type="entry name" value="STKc_PknB_like"/>
    <property type="match status" value="1"/>
</dbReference>
<evidence type="ECO:0000313" key="9">
    <source>
        <dbReference type="Proteomes" id="UP001501079"/>
    </source>
</evidence>
<evidence type="ECO:0000256" key="2">
    <source>
        <dbReference type="ARBA" id="ARBA00022527"/>
    </source>
</evidence>
<name>A0ABP7ZQL3_9MICO</name>
<dbReference type="Gene3D" id="1.10.510.10">
    <property type="entry name" value="Transferase(Phosphotransferase) domain 1"/>
    <property type="match status" value="1"/>
</dbReference>
<evidence type="ECO:0000313" key="8">
    <source>
        <dbReference type="EMBL" id="GAA4168070.1"/>
    </source>
</evidence>
<comment type="caution">
    <text evidence="8">The sequence shown here is derived from an EMBL/GenBank/DDBJ whole genome shotgun (WGS) entry which is preliminary data.</text>
</comment>
<evidence type="ECO:0000256" key="6">
    <source>
        <dbReference type="ARBA" id="ARBA00022840"/>
    </source>
</evidence>
<evidence type="ECO:0000259" key="7">
    <source>
        <dbReference type="PROSITE" id="PS50011"/>
    </source>
</evidence>
<evidence type="ECO:0000256" key="1">
    <source>
        <dbReference type="ARBA" id="ARBA00012513"/>
    </source>
</evidence>
<accession>A0ABP7ZQL3</accession>
<protein>
    <recommendedName>
        <fullName evidence="1">non-specific serine/threonine protein kinase</fullName>
        <ecNumber evidence="1">2.7.11.1</ecNumber>
    </recommendedName>
</protein>
<dbReference type="SMART" id="SM00220">
    <property type="entry name" value="S_TKc"/>
    <property type="match status" value="1"/>
</dbReference>
<keyword evidence="5" id="KW-0418">Kinase</keyword>
<organism evidence="8 9">
    <name type="scientific">Gryllotalpicola koreensis</name>
    <dbReference type="NCBI Taxonomy" id="993086"/>
    <lineage>
        <taxon>Bacteria</taxon>
        <taxon>Bacillati</taxon>
        <taxon>Actinomycetota</taxon>
        <taxon>Actinomycetes</taxon>
        <taxon>Micrococcales</taxon>
        <taxon>Microbacteriaceae</taxon>
        <taxon>Gryllotalpicola</taxon>
    </lineage>
</organism>
<gene>
    <name evidence="8" type="ORF">GCM10022287_02650</name>
</gene>
<keyword evidence="6" id="KW-0067">ATP-binding</keyword>
<keyword evidence="4" id="KW-0547">Nucleotide-binding</keyword>
<feature type="domain" description="Protein kinase" evidence="7">
    <location>
        <begin position="14"/>
        <end position="265"/>
    </location>
</feature>
<dbReference type="InterPro" id="IPR011009">
    <property type="entry name" value="Kinase-like_dom_sf"/>
</dbReference>
<dbReference type="Gene3D" id="3.30.200.20">
    <property type="entry name" value="Phosphorylase Kinase, domain 1"/>
    <property type="match status" value="1"/>
</dbReference>
<dbReference type="PANTHER" id="PTHR43289">
    <property type="entry name" value="MITOGEN-ACTIVATED PROTEIN KINASE KINASE KINASE 20-RELATED"/>
    <property type="match status" value="1"/>
</dbReference>
<keyword evidence="3" id="KW-0808">Transferase</keyword>
<reference evidence="9" key="1">
    <citation type="journal article" date="2019" name="Int. J. Syst. Evol. Microbiol.">
        <title>The Global Catalogue of Microorganisms (GCM) 10K type strain sequencing project: providing services to taxonomists for standard genome sequencing and annotation.</title>
        <authorList>
            <consortium name="The Broad Institute Genomics Platform"/>
            <consortium name="The Broad Institute Genome Sequencing Center for Infectious Disease"/>
            <person name="Wu L."/>
            <person name="Ma J."/>
        </authorList>
    </citation>
    <scope>NUCLEOTIDE SEQUENCE [LARGE SCALE GENOMIC DNA]</scope>
    <source>
        <strain evidence="9">JCM 17591</strain>
    </source>
</reference>
<keyword evidence="9" id="KW-1185">Reference proteome</keyword>
<evidence type="ECO:0000256" key="4">
    <source>
        <dbReference type="ARBA" id="ARBA00022741"/>
    </source>
</evidence>
<dbReference type="Pfam" id="PF00069">
    <property type="entry name" value="Pkinase"/>
    <property type="match status" value="1"/>
</dbReference>
<dbReference type="RefSeq" id="WP_344751468.1">
    <property type="nucleotide sequence ID" value="NZ_BAABBW010000001.1"/>
</dbReference>
<sequence length="347" mass="37744">MTKTALPPGTTINDRYELSRKLGSDGDVYEAHDRYLDKKVALKLLRPDGGRPQSWDEAKRLEQLRSRFIVPVLNADVVTNSDLRFITTPLLPHGDLEADARPVGLSVLTAVRFGHQLSAGVDAIHAAGMVHRDIKPANGLRDEDRILVSDVAFCSILDPNGEAPRQGSWCTLAPETAPDDGRCSIRSDVYSLAATVFYLLSGEYPVDHRLPRAEQQKLIASGALRNISAVAPHVPRTVATVVRRGMNADPDARYASAADFGNALVTAVRRRRDWRRTVHAGHVYCAASPASSGRKAISVCSEEATRGTITMRAFHPTTGRAVAGVPENTTRTSRSSTALRTYFALLA</sequence>
<dbReference type="PROSITE" id="PS50011">
    <property type="entry name" value="PROTEIN_KINASE_DOM"/>
    <property type="match status" value="1"/>
</dbReference>
<evidence type="ECO:0000256" key="5">
    <source>
        <dbReference type="ARBA" id="ARBA00022777"/>
    </source>
</evidence>
<dbReference type="EC" id="2.7.11.1" evidence="1"/>
<dbReference type="PANTHER" id="PTHR43289:SF6">
    <property type="entry name" value="SERINE_THREONINE-PROTEIN KINASE NEKL-3"/>
    <property type="match status" value="1"/>
</dbReference>
<dbReference type="SUPFAM" id="SSF56112">
    <property type="entry name" value="Protein kinase-like (PK-like)"/>
    <property type="match status" value="1"/>
</dbReference>